<dbReference type="InterPro" id="IPR022492">
    <property type="entry name" value="Phosphomutase_MSMEG4193_put"/>
</dbReference>
<dbReference type="PANTHER" id="PTHR48100:SF2">
    <property type="entry name" value="CONSERVED PROTEIN"/>
    <property type="match status" value="1"/>
</dbReference>
<dbReference type="InterPro" id="IPR013078">
    <property type="entry name" value="His_Pase_superF_clade-1"/>
</dbReference>
<sequence length="259" mass="27217">MARLPGMATLLLVRHGRTTANASGVLAGRTPGVRLDALGSEQAARAGSRIGAVPLAALVTSPQERCKQTAKAIADAQRDGGRAATRAVTEKALAECDYGEWQGRPIKELVREPLWQTVQRQPSAAIFPGGESMVAMQHRAVAAVRRLDAAVTREHGPDAVWVAVSHGDIIKSVLADALGMHLDLFQRIGVDPASVSIVRYAPDRPYVLASNTHDGDLSWLAPKPGKRRPRATARTTSTTAATTTGAVIGGGAGPGRPDH</sequence>
<protein>
    <submittedName>
        <fullName evidence="2">Histidine phosphatase family protein</fullName>
    </submittedName>
</protein>
<dbReference type="SUPFAM" id="SSF53254">
    <property type="entry name" value="Phosphoglycerate mutase-like"/>
    <property type="match status" value="1"/>
</dbReference>
<dbReference type="InterPro" id="IPR029033">
    <property type="entry name" value="His_PPase_superfam"/>
</dbReference>
<dbReference type="Proteomes" id="UP001500301">
    <property type="component" value="Unassembled WGS sequence"/>
</dbReference>
<feature type="compositionally biased region" description="Gly residues" evidence="1">
    <location>
        <begin position="247"/>
        <end position="259"/>
    </location>
</feature>
<accession>A0ABP6W130</accession>
<comment type="caution">
    <text evidence="2">The sequence shown here is derived from an EMBL/GenBank/DDBJ whole genome shotgun (WGS) entry which is preliminary data.</text>
</comment>
<dbReference type="EMBL" id="BAABBB010000018">
    <property type="protein sequence ID" value="GAA3544053.1"/>
    <property type="molecule type" value="Genomic_DNA"/>
</dbReference>
<keyword evidence="3" id="KW-1185">Reference proteome</keyword>
<dbReference type="Pfam" id="PF00300">
    <property type="entry name" value="His_Phos_1"/>
    <property type="match status" value="1"/>
</dbReference>
<dbReference type="Gene3D" id="3.40.50.1240">
    <property type="entry name" value="Phosphoglycerate mutase-like"/>
    <property type="match status" value="1"/>
</dbReference>
<evidence type="ECO:0000313" key="3">
    <source>
        <dbReference type="Proteomes" id="UP001500301"/>
    </source>
</evidence>
<feature type="compositionally biased region" description="Low complexity" evidence="1">
    <location>
        <begin position="232"/>
        <end position="246"/>
    </location>
</feature>
<name>A0ABP6W130_9ACTN</name>
<evidence type="ECO:0000313" key="2">
    <source>
        <dbReference type="EMBL" id="GAA3544053.1"/>
    </source>
</evidence>
<gene>
    <name evidence="2" type="ORF">GCM10022263_33970</name>
</gene>
<dbReference type="SMART" id="SM00855">
    <property type="entry name" value="PGAM"/>
    <property type="match status" value="1"/>
</dbReference>
<dbReference type="CDD" id="cd07067">
    <property type="entry name" value="HP_PGM_like"/>
    <property type="match status" value="1"/>
</dbReference>
<organism evidence="2 3">
    <name type="scientific">Nocardioides daeguensis</name>
    <dbReference type="NCBI Taxonomy" id="908359"/>
    <lineage>
        <taxon>Bacteria</taxon>
        <taxon>Bacillati</taxon>
        <taxon>Actinomycetota</taxon>
        <taxon>Actinomycetes</taxon>
        <taxon>Propionibacteriales</taxon>
        <taxon>Nocardioidaceae</taxon>
        <taxon>Nocardioides</taxon>
    </lineage>
</organism>
<dbReference type="PANTHER" id="PTHR48100">
    <property type="entry name" value="BROAD-SPECIFICITY PHOSPHATASE YOR283W-RELATED"/>
    <property type="match status" value="1"/>
</dbReference>
<feature type="region of interest" description="Disordered" evidence="1">
    <location>
        <begin position="218"/>
        <end position="259"/>
    </location>
</feature>
<reference evidence="3" key="1">
    <citation type="journal article" date="2019" name="Int. J. Syst. Evol. Microbiol.">
        <title>The Global Catalogue of Microorganisms (GCM) 10K type strain sequencing project: providing services to taxonomists for standard genome sequencing and annotation.</title>
        <authorList>
            <consortium name="The Broad Institute Genomics Platform"/>
            <consortium name="The Broad Institute Genome Sequencing Center for Infectious Disease"/>
            <person name="Wu L."/>
            <person name="Ma J."/>
        </authorList>
    </citation>
    <scope>NUCLEOTIDE SEQUENCE [LARGE SCALE GENOMIC DNA]</scope>
    <source>
        <strain evidence="3">JCM 17460</strain>
    </source>
</reference>
<dbReference type="NCBIfam" id="TIGR03848">
    <property type="entry name" value="MSMEG_4193"/>
    <property type="match status" value="1"/>
</dbReference>
<dbReference type="InterPro" id="IPR050275">
    <property type="entry name" value="PGM_Phosphatase"/>
</dbReference>
<evidence type="ECO:0000256" key="1">
    <source>
        <dbReference type="SAM" id="MobiDB-lite"/>
    </source>
</evidence>
<proteinExistence type="predicted"/>